<dbReference type="EMBL" id="LSRC01000005">
    <property type="protein sequence ID" value="KXI19026.1"/>
    <property type="molecule type" value="Genomic_DNA"/>
</dbReference>
<gene>
    <name evidence="5" type="ORF">HMPREF3230_00130</name>
</gene>
<name>A0A135ZBM7_GARVA</name>
<dbReference type="RefSeq" id="WP_075523061.1">
    <property type="nucleotide sequence ID" value="NZ_KQ961850.1"/>
</dbReference>
<dbReference type="PANTHER" id="PTHR43085:SF57">
    <property type="entry name" value="CARBOHYDRATE KINASE PFKB DOMAIN-CONTAINING PROTEIN"/>
    <property type="match status" value="1"/>
</dbReference>
<protein>
    <submittedName>
        <fullName evidence="5">Kinase, PfkB family</fullName>
    </submittedName>
</protein>
<dbReference type="CDD" id="cd01167">
    <property type="entry name" value="bac_FRK"/>
    <property type="match status" value="1"/>
</dbReference>
<evidence type="ECO:0000313" key="6">
    <source>
        <dbReference type="Proteomes" id="UP000070505"/>
    </source>
</evidence>
<comment type="similarity">
    <text evidence="1">Belongs to the carbohydrate kinase PfkB family.</text>
</comment>
<dbReference type="SUPFAM" id="SSF53613">
    <property type="entry name" value="Ribokinase-like"/>
    <property type="match status" value="1"/>
</dbReference>
<dbReference type="InterPro" id="IPR050306">
    <property type="entry name" value="PfkB_Carbo_kinase"/>
</dbReference>
<comment type="caution">
    <text evidence="5">The sequence shown here is derived from an EMBL/GenBank/DDBJ whole genome shotgun (WGS) entry which is preliminary data.</text>
</comment>
<dbReference type="InterPro" id="IPR029056">
    <property type="entry name" value="Ribokinase-like"/>
</dbReference>
<dbReference type="AlphaFoldDB" id="A0A135ZBM7"/>
<evidence type="ECO:0000256" key="2">
    <source>
        <dbReference type="ARBA" id="ARBA00022679"/>
    </source>
</evidence>
<dbReference type="InterPro" id="IPR011611">
    <property type="entry name" value="PfkB_dom"/>
</dbReference>
<accession>A0A135ZBM7</accession>
<feature type="domain" description="Carbohydrate kinase PfkB" evidence="4">
    <location>
        <begin position="21"/>
        <end position="283"/>
    </location>
</feature>
<dbReference type="PANTHER" id="PTHR43085">
    <property type="entry name" value="HEXOKINASE FAMILY MEMBER"/>
    <property type="match status" value="1"/>
</dbReference>
<dbReference type="Pfam" id="PF00294">
    <property type="entry name" value="PfkB"/>
    <property type="match status" value="1"/>
</dbReference>
<dbReference type="Proteomes" id="UP000070505">
    <property type="component" value="Unassembled WGS sequence"/>
</dbReference>
<evidence type="ECO:0000256" key="1">
    <source>
        <dbReference type="ARBA" id="ARBA00010688"/>
    </source>
</evidence>
<proteinExistence type="inferred from homology"/>
<dbReference type="GO" id="GO:0016301">
    <property type="term" value="F:kinase activity"/>
    <property type="evidence" value="ECO:0007669"/>
    <property type="project" value="UniProtKB-KW"/>
</dbReference>
<sequence>MSKPIVISLGELLWDLLPQGKRVGGAPANFAYHAQANGAESYVISAVGEDDLGNELIEEVKKAGIKNIIQKNAWPTSTVNVALRNGIPEYTIVRNVAWDHIVYTNELVELVSKADAICFGTLGLRSQETHDTVLELLKHAKPEAMKFFDINIRSDHYSKDLIEALLKEATVFKLNDSELLLLRDMFNIRETSDNEACKWFQTRYGLDYVILTGGSTFSTITTKTGENSTFPTPHVDVNDTVGAGDSFSGTFTARILLGDSVEQAHRNAINTAAYVCTQAGAWPKYPENITDYLSESGL</sequence>
<evidence type="ECO:0000259" key="4">
    <source>
        <dbReference type="Pfam" id="PF00294"/>
    </source>
</evidence>
<dbReference type="PATRIC" id="fig|2702.101.peg.128"/>
<organism evidence="5 6">
    <name type="scientific">Gardnerella vaginalis</name>
    <dbReference type="NCBI Taxonomy" id="2702"/>
    <lineage>
        <taxon>Bacteria</taxon>
        <taxon>Bacillati</taxon>
        <taxon>Actinomycetota</taxon>
        <taxon>Actinomycetes</taxon>
        <taxon>Bifidobacteriales</taxon>
        <taxon>Bifidobacteriaceae</taxon>
        <taxon>Gardnerella</taxon>
    </lineage>
</organism>
<evidence type="ECO:0000313" key="5">
    <source>
        <dbReference type="EMBL" id="KXI19026.1"/>
    </source>
</evidence>
<dbReference type="Gene3D" id="3.40.1190.20">
    <property type="match status" value="1"/>
</dbReference>
<keyword evidence="2" id="KW-0808">Transferase</keyword>
<reference evidence="5 6" key="1">
    <citation type="submission" date="2016-02" db="EMBL/GenBank/DDBJ databases">
        <authorList>
            <person name="Wen L."/>
            <person name="He K."/>
            <person name="Yang H."/>
        </authorList>
    </citation>
    <scope>NUCLEOTIDE SEQUENCE [LARGE SCALE GENOMIC DNA]</scope>
    <source>
        <strain evidence="5 6">CMW7778B</strain>
    </source>
</reference>
<evidence type="ECO:0000256" key="3">
    <source>
        <dbReference type="ARBA" id="ARBA00022777"/>
    </source>
</evidence>
<keyword evidence="3 5" id="KW-0418">Kinase</keyword>